<protein>
    <submittedName>
        <fullName evidence="2">Protein phosphatase 2C domain-containing protein</fullName>
    </submittedName>
</protein>
<organism evidence="2 3">
    <name type="scientific">Brevibacillus ruminantium</name>
    <dbReference type="NCBI Taxonomy" id="2950604"/>
    <lineage>
        <taxon>Bacteria</taxon>
        <taxon>Bacillati</taxon>
        <taxon>Bacillota</taxon>
        <taxon>Bacilli</taxon>
        <taxon>Bacillales</taxon>
        <taxon>Paenibacillaceae</taxon>
        <taxon>Brevibacillus</taxon>
    </lineage>
</organism>
<sequence>MRTESVTIAGYNGNNEDALVIQSSQQLFAVIDGVSSLVPYKSPAGQTGGATAAQIVREHLEAMTKDGDLRAELLAANEHIAAQMSAAGIDLRQKEALWGAAAAAVKLDDRHLTYAQTGDCMIFAVYRDDTIRVLTHPQVSHLEAVALEKWEEATRSGTRTRDELISHVRPILIQNRYQANTAGGYGVLNGESCSSEFLEFGRLNLIEIKAVILLTDGLFWPTARGEGPTGWEHTVRPILEKGLHAYAEELIALEKSDPECTAYPRFKPSDDKTGVVIHLPAH</sequence>
<dbReference type="InterPro" id="IPR001932">
    <property type="entry name" value="PPM-type_phosphatase-like_dom"/>
</dbReference>
<reference evidence="2" key="1">
    <citation type="submission" date="2022-06" db="EMBL/GenBank/DDBJ databases">
        <title>Genome sequencing of Brevibacillus sp. BB3-R1.</title>
        <authorList>
            <person name="Heo J."/>
            <person name="Lee D."/>
            <person name="Won M."/>
            <person name="Han B.-H."/>
            <person name="Hong S.-B."/>
            <person name="Kwon S.-W."/>
        </authorList>
    </citation>
    <scope>NUCLEOTIDE SEQUENCE</scope>
    <source>
        <strain evidence="2">BB3-R1</strain>
    </source>
</reference>
<name>A0ABY4WC16_9BACL</name>
<evidence type="ECO:0000313" key="2">
    <source>
        <dbReference type="EMBL" id="USG64730.1"/>
    </source>
</evidence>
<dbReference type="Gene3D" id="3.60.40.10">
    <property type="entry name" value="PPM-type phosphatase domain"/>
    <property type="match status" value="1"/>
</dbReference>
<dbReference type="InterPro" id="IPR036457">
    <property type="entry name" value="PPM-type-like_dom_sf"/>
</dbReference>
<feature type="domain" description="PPM-type phosphatase" evidence="1">
    <location>
        <begin position="2"/>
        <end position="279"/>
    </location>
</feature>
<dbReference type="EMBL" id="CP098755">
    <property type="protein sequence ID" value="USG64730.1"/>
    <property type="molecule type" value="Genomic_DNA"/>
</dbReference>
<accession>A0ABY4WC16</accession>
<keyword evidence="3" id="KW-1185">Reference proteome</keyword>
<dbReference type="RefSeq" id="WP_251871841.1">
    <property type="nucleotide sequence ID" value="NZ_CP098755.1"/>
</dbReference>
<evidence type="ECO:0000259" key="1">
    <source>
        <dbReference type="PROSITE" id="PS51746"/>
    </source>
</evidence>
<dbReference type="SUPFAM" id="SSF81606">
    <property type="entry name" value="PP2C-like"/>
    <property type="match status" value="1"/>
</dbReference>
<dbReference type="Proteomes" id="UP001056500">
    <property type="component" value="Chromosome"/>
</dbReference>
<gene>
    <name evidence="2" type="ORF">NDK47_21785</name>
</gene>
<dbReference type="PROSITE" id="PS51746">
    <property type="entry name" value="PPM_2"/>
    <property type="match status" value="1"/>
</dbReference>
<evidence type="ECO:0000313" key="3">
    <source>
        <dbReference type="Proteomes" id="UP001056500"/>
    </source>
</evidence>
<dbReference type="Pfam" id="PF13672">
    <property type="entry name" value="PP2C_2"/>
    <property type="match status" value="1"/>
</dbReference>
<proteinExistence type="predicted"/>